<evidence type="ECO:0000256" key="2">
    <source>
        <dbReference type="ARBA" id="ARBA00022670"/>
    </source>
</evidence>
<dbReference type="PANTHER" id="PTHR12606:SF157">
    <property type="entry name" value="OS06G0122600 PROTEIN"/>
    <property type="match status" value="1"/>
</dbReference>
<dbReference type="Proteomes" id="UP000626092">
    <property type="component" value="Unassembled WGS sequence"/>
</dbReference>
<feature type="domain" description="Ubiquitin-like protease family profile" evidence="6">
    <location>
        <begin position="1"/>
        <end position="163"/>
    </location>
</feature>
<keyword evidence="5" id="KW-0732">Signal</keyword>
<keyword evidence="4" id="KW-0788">Thiol protease</keyword>
<dbReference type="GO" id="GO:0016926">
    <property type="term" value="P:protein desumoylation"/>
    <property type="evidence" value="ECO:0007669"/>
    <property type="project" value="TreeGrafter"/>
</dbReference>
<dbReference type="SUPFAM" id="SSF54001">
    <property type="entry name" value="Cysteine proteinases"/>
    <property type="match status" value="1"/>
</dbReference>
<comment type="caution">
    <text evidence="7">The sequence shown here is derived from an EMBL/GenBank/DDBJ whole genome shotgun (WGS) entry which is preliminary data.</text>
</comment>
<evidence type="ECO:0000259" key="6">
    <source>
        <dbReference type="PROSITE" id="PS50600"/>
    </source>
</evidence>
<keyword evidence="8" id="KW-1185">Reference proteome</keyword>
<evidence type="ECO:0000256" key="4">
    <source>
        <dbReference type="ARBA" id="ARBA00022807"/>
    </source>
</evidence>
<organism evidence="7 8">
    <name type="scientific">Rhododendron simsii</name>
    <name type="common">Sims's rhododendron</name>
    <dbReference type="NCBI Taxonomy" id="118357"/>
    <lineage>
        <taxon>Eukaryota</taxon>
        <taxon>Viridiplantae</taxon>
        <taxon>Streptophyta</taxon>
        <taxon>Embryophyta</taxon>
        <taxon>Tracheophyta</taxon>
        <taxon>Spermatophyta</taxon>
        <taxon>Magnoliopsida</taxon>
        <taxon>eudicotyledons</taxon>
        <taxon>Gunneridae</taxon>
        <taxon>Pentapetalae</taxon>
        <taxon>asterids</taxon>
        <taxon>Ericales</taxon>
        <taxon>Ericaceae</taxon>
        <taxon>Ericoideae</taxon>
        <taxon>Rhodoreae</taxon>
        <taxon>Rhododendron</taxon>
    </lineage>
</organism>
<dbReference type="OrthoDB" id="1751899at2759"/>
<feature type="chain" id="PRO_5032506497" description="Ubiquitin-like protease family profile domain-containing protein" evidence="5">
    <location>
        <begin position="30"/>
        <end position="203"/>
    </location>
</feature>
<gene>
    <name evidence="7" type="ORF">RHSIM_RhsimUnG0178300</name>
</gene>
<keyword evidence="2" id="KW-0645">Protease</keyword>
<name>A0A834L4C1_RHOSS</name>
<dbReference type="GO" id="GO:0006508">
    <property type="term" value="P:proteolysis"/>
    <property type="evidence" value="ECO:0007669"/>
    <property type="project" value="UniProtKB-KW"/>
</dbReference>
<proteinExistence type="inferred from homology"/>
<dbReference type="AlphaFoldDB" id="A0A834L4C1"/>
<dbReference type="InterPro" id="IPR038765">
    <property type="entry name" value="Papain-like_cys_pep_sf"/>
</dbReference>
<evidence type="ECO:0000313" key="7">
    <source>
        <dbReference type="EMBL" id="KAF7112925.1"/>
    </source>
</evidence>
<accession>A0A834L4C1</accession>
<dbReference type="PANTHER" id="PTHR12606">
    <property type="entry name" value="SENTRIN/SUMO-SPECIFIC PROTEASE"/>
    <property type="match status" value="1"/>
</dbReference>
<keyword evidence="3" id="KW-0378">Hydrolase</keyword>
<dbReference type="GO" id="GO:0016929">
    <property type="term" value="F:deSUMOylase activity"/>
    <property type="evidence" value="ECO:0007669"/>
    <property type="project" value="TreeGrafter"/>
</dbReference>
<feature type="signal peptide" evidence="5">
    <location>
        <begin position="1"/>
        <end position="29"/>
    </location>
</feature>
<comment type="similarity">
    <text evidence="1">Belongs to the peptidase C48 family.</text>
</comment>
<dbReference type="PROSITE" id="PS50600">
    <property type="entry name" value="ULP_PROTEASE"/>
    <property type="match status" value="1"/>
</dbReference>
<evidence type="ECO:0000256" key="1">
    <source>
        <dbReference type="ARBA" id="ARBA00005234"/>
    </source>
</evidence>
<dbReference type="Gene3D" id="3.40.395.10">
    <property type="entry name" value="Adenoviral Proteinase, Chain A"/>
    <property type="match status" value="1"/>
</dbReference>
<reference evidence="7" key="1">
    <citation type="submission" date="2019-11" db="EMBL/GenBank/DDBJ databases">
        <authorList>
            <person name="Liu Y."/>
            <person name="Hou J."/>
            <person name="Li T.-Q."/>
            <person name="Guan C.-H."/>
            <person name="Wu X."/>
            <person name="Wu H.-Z."/>
            <person name="Ling F."/>
            <person name="Zhang R."/>
            <person name="Shi X.-G."/>
            <person name="Ren J.-P."/>
            <person name="Chen E.-F."/>
            <person name="Sun J.-M."/>
        </authorList>
    </citation>
    <scope>NUCLEOTIDE SEQUENCE</scope>
    <source>
        <strain evidence="7">Adult_tree_wgs_1</strain>
        <tissue evidence="7">Leaves</tissue>
    </source>
</reference>
<dbReference type="GO" id="GO:0005634">
    <property type="term" value="C:nucleus"/>
    <property type="evidence" value="ECO:0007669"/>
    <property type="project" value="TreeGrafter"/>
</dbReference>
<sequence>MIMAANSRFQMTLFPYFLTLLLLIFSSVSESSQSYALNGGINSRTWVKHYGGSSRYTGILESMERVYIPINDNNIHWFMCVVNFKHANVYVLDSLPSLSKPKVQNEKVLRVLEYLDDVIQHLGNNGCVMKDHKLPIKRLKWLPVQEPGSDDCGVHTAKYFDLEQFNEEEAAKFSISAAISFADPLGGVVLLAFMHIRLPSVLL</sequence>
<dbReference type="EMBL" id="WJXA01000402">
    <property type="protein sequence ID" value="KAF7112925.1"/>
    <property type="molecule type" value="Genomic_DNA"/>
</dbReference>
<dbReference type="Pfam" id="PF02902">
    <property type="entry name" value="Peptidase_C48"/>
    <property type="match status" value="1"/>
</dbReference>
<evidence type="ECO:0000256" key="3">
    <source>
        <dbReference type="ARBA" id="ARBA00022801"/>
    </source>
</evidence>
<evidence type="ECO:0000313" key="8">
    <source>
        <dbReference type="Proteomes" id="UP000626092"/>
    </source>
</evidence>
<protein>
    <recommendedName>
        <fullName evidence="6">Ubiquitin-like protease family profile domain-containing protein</fullName>
    </recommendedName>
</protein>
<dbReference type="InterPro" id="IPR003653">
    <property type="entry name" value="Peptidase_C48_C"/>
</dbReference>
<evidence type="ECO:0000256" key="5">
    <source>
        <dbReference type="SAM" id="SignalP"/>
    </source>
</evidence>